<evidence type="ECO:0000256" key="7">
    <source>
        <dbReference type="ARBA" id="ARBA00023136"/>
    </source>
</evidence>
<comment type="subcellular location">
    <subcellularLocation>
        <location evidence="1">Mitochondrion inner membrane</location>
        <topology evidence="1">Peripheral membrane protein</topology>
        <orientation evidence="1">Matrix side</orientation>
    </subcellularLocation>
</comment>
<keyword evidence="6" id="KW-0496">Mitochondrion</keyword>
<dbReference type="OrthoDB" id="10252718at2759"/>
<dbReference type="AlphaFoldDB" id="A0A9P3FZT0"/>
<dbReference type="Proteomes" id="UP000703269">
    <property type="component" value="Unassembled WGS sequence"/>
</dbReference>
<name>A0A9P3FZT0_9APHY</name>
<dbReference type="PANTHER" id="PTHR13094">
    <property type="entry name" value="NADH-UBIQUINONE OXIDOREDUCTASE PDSW SUBUNIT"/>
    <property type="match status" value="1"/>
</dbReference>
<dbReference type="GO" id="GO:0005743">
    <property type="term" value="C:mitochondrial inner membrane"/>
    <property type="evidence" value="ECO:0007669"/>
    <property type="project" value="UniProtKB-SubCell"/>
</dbReference>
<accession>A0A9P3FZT0</accession>
<evidence type="ECO:0000256" key="3">
    <source>
        <dbReference type="ARBA" id="ARBA00022660"/>
    </source>
</evidence>
<keyword evidence="4" id="KW-0999">Mitochondrion inner membrane</keyword>
<evidence type="ECO:0000256" key="2">
    <source>
        <dbReference type="ARBA" id="ARBA00022448"/>
    </source>
</evidence>
<organism evidence="8 9">
    <name type="scientific">Phanerochaete sordida</name>
    <dbReference type="NCBI Taxonomy" id="48140"/>
    <lineage>
        <taxon>Eukaryota</taxon>
        <taxon>Fungi</taxon>
        <taxon>Dikarya</taxon>
        <taxon>Basidiomycota</taxon>
        <taxon>Agaricomycotina</taxon>
        <taxon>Agaricomycetes</taxon>
        <taxon>Polyporales</taxon>
        <taxon>Phanerochaetaceae</taxon>
        <taxon>Phanerochaete</taxon>
    </lineage>
</organism>
<protein>
    <recommendedName>
        <fullName evidence="10">NADH-ubiquinone oxidoreductase 12 kDa subunit</fullName>
    </recommendedName>
</protein>
<keyword evidence="3" id="KW-0679">Respiratory chain</keyword>
<comment type="caution">
    <text evidence="8">The sequence shown here is derived from an EMBL/GenBank/DDBJ whole genome shotgun (WGS) entry which is preliminary data.</text>
</comment>
<reference evidence="8 9" key="1">
    <citation type="submission" date="2021-08" db="EMBL/GenBank/DDBJ databases">
        <title>Draft Genome Sequence of Phanerochaete sordida strain YK-624.</title>
        <authorList>
            <person name="Mori T."/>
            <person name="Dohra H."/>
            <person name="Suzuki T."/>
            <person name="Kawagishi H."/>
            <person name="Hirai H."/>
        </authorList>
    </citation>
    <scope>NUCLEOTIDE SEQUENCE [LARGE SCALE GENOMIC DNA]</scope>
    <source>
        <strain evidence="8 9">YK-624</strain>
    </source>
</reference>
<evidence type="ECO:0008006" key="10">
    <source>
        <dbReference type="Google" id="ProtNLM"/>
    </source>
</evidence>
<evidence type="ECO:0000256" key="6">
    <source>
        <dbReference type="ARBA" id="ARBA00023128"/>
    </source>
</evidence>
<evidence type="ECO:0000256" key="1">
    <source>
        <dbReference type="ARBA" id="ARBA00004443"/>
    </source>
</evidence>
<evidence type="ECO:0000256" key="4">
    <source>
        <dbReference type="ARBA" id="ARBA00022792"/>
    </source>
</evidence>
<dbReference type="EMBL" id="BPQB01000002">
    <property type="protein sequence ID" value="GJE85517.1"/>
    <property type="molecule type" value="Genomic_DNA"/>
</dbReference>
<keyword evidence="2" id="KW-0813">Transport</keyword>
<dbReference type="InterPro" id="IPR039993">
    <property type="entry name" value="NDUFB10"/>
</dbReference>
<evidence type="ECO:0000313" key="9">
    <source>
        <dbReference type="Proteomes" id="UP000703269"/>
    </source>
</evidence>
<proteinExistence type="predicted"/>
<keyword evidence="9" id="KW-1185">Reference proteome</keyword>
<dbReference type="PANTHER" id="PTHR13094:SF1">
    <property type="entry name" value="NADH DEHYDROGENASE [UBIQUINONE] 1 BETA SUBCOMPLEX SUBUNIT 10"/>
    <property type="match status" value="1"/>
</dbReference>
<sequence length="78" mass="9408">MAFNETSPEFLAKKLKERDEHVRETWIRAMEARIVRDNLQKCYRLEGVNYLENCKDIAERYAQMLKDNRVQGFRNIDV</sequence>
<keyword evidence="5" id="KW-0249">Electron transport</keyword>
<evidence type="ECO:0000256" key="5">
    <source>
        <dbReference type="ARBA" id="ARBA00022982"/>
    </source>
</evidence>
<evidence type="ECO:0000313" key="8">
    <source>
        <dbReference type="EMBL" id="GJE85517.1"/>
    </source>
</evidence>
<gene>
    <name evidence="8" type="ORF">PsYK624_015960</name>
</gene>
<keyword evidence="7" id="KW-0472">Membrane</keyword>